<proteinExistence type="predicted"/>
<evidence type="ECO:0000313" key="2">
    <source>
        <dbReference type="EMBL" id="MCI2242222.1"/>
    </source>
</evidence>
<evidence type="ECO:0000259" key="1">
    <source>
        <dbReference type="Pfam" id="PF02579"/>
    </source>
</evidence>
<keyword evidence="3" id="KW-1185">Reference proteome</keyword>
<dbReference type="Proteomes" id="UP001430755">
    <property type="component" value="Unassembled WGS sequence"/>
</dbReference>
<dbReference type="RefSeq" id="WP_242165235.1">
    <property type="nucleotide sequence ID" value="NZ_JAJMLW010000002.1"/>
</dbReference>
<dbReference type="PANTHER" id="PTHR42983">
    <property type="entry name" value="DINITROGENASE IRON-MOLYBDENUM COFACTOR PROTEIN-RELATED"/>
    <property type="match status" value="1"/>
</dbReference>
<dbReference type="PANTHER" id="PTHR42983:SF1">
    <property type="entry name" value="IRON-MOLYBDENUM PROTEIN"/>
    <property type="match status" value="1"/>
</dbReference>
<sequence>MKVAVACEGMGVSHHAAQCASFMCYTVDKGIITDCRNLPNMGVTSHDAAQLVKDLGFDALIAGGIDMDMANELCYAGIEVVAGVEGTAREVAEAYISHTLMGATELCHAASQRSADPEDRDIDAAFDRIYRDLESAV</sequence>
<accession>A0ABS9WIE3</accession>
<gene>
    <name evidence="2" type="ORF">LPT13_07655</name>
</gene>
<organism evidence="2 3">
    <name type="scientific">Adlercreutzia faecimuris</name>
    <dbReference type="NCBI Taxonomy" id="2897341"/>
    <lineage>
        <taxon>Bacteria</taxon>
        <taxon>Bacillati</taxon>
        <taxon>Actinomycetota</taxon>
        <taxon>Coriobacteriia</taxon>
        <taxon>Eggerthellales</taxon>
        <taxon>Eggerthellaceae</taxon>
        <taxon>Adlercreutzia</taxon>
    </lineage>
</organism>
<name>A0ABS9WIE3_9ACTN</name>
<dbReference type="InterPro" id="IPR003731">
    <property type="entry name" value="Di-Nase_FeMo-co_biosynth"/>
</dbReference>
<dbReference type="SUPFAM" id="SSF53146">
    <property type="entry name" value="Nitrogenase accessory factor-like"/>
    <property type="match status" value="1"/>
</dbReference>
<comment type="caution">
    <text evidence="2">The sequence shown here is derived from an EMBL/GenBank/DDBJ whole genome shotgun (WGS) entry which is preliminary data.</text>
</comment>
<evidence type="ECO:0000313" key="3">
    <source>
        <dbReference type="Proteomes" id="UP001430755"/>
    </source>
</evidence>
<protein>
    <recommendedName>
        <fullName evidence="1">Dinitrogenase iron-molybdenum cofactor biosynthesis domain-containing protein</fullName>
    </recommendedName>
</protein>
<feature type="domain" description="Dinitrogenase iron-molybdenum cofactor biosynthesis" evidence="1">
    <location>
        <begin position="10"/>
        <end position="96"/>
    </location>
</feature>
<dbReference type="Gene3D" id="3.30.420.130">
    <property type="entry name" value="Dinitrogenase iron-molybdenum cofactor biosynthesis domain"/>
    <property type="match status" value="1"/>
</dbReference>
<dbReference type="InterPro" id="IPR036105">
    <property type="entry name" value="DiNase_FeMo-co_biosyn_sf"/>
</dbReference>
<dbReference type="EMBL" id="JAJMLW010000002">
    <property type="protein sequence ID" value="MCI2242222.1"/>
    <property type="molecule type" value="Genomic_DNA"/>
</dbReference>
<reference evidence="2" key="1">
    <citation type="submission" date="2021-11" db="EMBL/GenBank/DDBJ databases">
        <title>A Novel Adlercreutzia Species, isolated from a Allomyrina dichotoma larva feces.</title>
        <authorList>
            <person name="Suh M.K."/>
        </authorList>
    </citation>
    <scope>NUCLEOTIDE SEQUENCE</scope>
    <source>
        <strain evidence="2">JBNU-10</strain>
    </source>
</reference>
<dbReference type="Pfam" id="PF02579">
    <property type="entry name" value="Nitro_FeMo-Co"/>
    <property type="match status" value="1"/>
</dbReference>